<evidence type="ECO:0000256" key="1">
    <source>
        <dbReference type="SAM" id="SignalP"/>
    </source>
</evidence>
<dbReference type="AlphaFoldDB" id="A0A239DCY5"/>
<feature type="signal peptide" evidence="1">
    <location>
        <begin position="1"/>
        <end position="25"/>
    </location>
</feature>
<dbReference type="Gene3D" id="1.20.1260.10">
    <property type="match status" value="1"/>
</dbReference>
<feature type="domain" description="DUF4142" evidence="2">
    <location>
        <begin position="48"/>
        <end position="180"/>
    </location>
</feature>
<dbReference type="EMBL" id="FZNR01000013">
    <property type="protein sequence ID" value="SNS29848.1"/>
    <property type="molecule type" value="Genomic_DNA"/>
</dbReference>
<dbReference type="InterPro" id="IPR012347">
    <property type="entry name" value="Ferritin-like"/>
</dbReference>
<protein>
    <submittedName>
        <fullName evidence="3">Putative membrane protein</fullName>
    </submittedName>
</protein>
<dbReference type="RefSeq" id="WP_089296416.1">
    <property type="nucleotide sequence ID" value="NZ_BOMU01000066.1"/>
</dbReference>
<dbReference type="OrthoDB" id="3405189at2"/>
<evidence type="ECO:0000259" key="2">
    <source>
        <dbReference type="Pfam" id="PF13628"/>
    </source>
</evidence>
<dbReference type="Pfam" id="PF13628">
    <property type="entry name" value="DUF4142"/>
    <property type="match status" value="1"/>
</dbReference>
<evidence type="ECO:0000313" key="3">
    <source>
        <dbReference type="EMBL" id="SNS29848.1"/>
    </source>
</evidence>
<accession>A0A239DCY5</accession>
<name>A0A239DCY5_9ACTN</name>
<evidence type="ECO:0000313" key="4">
    <source>
        <dbReference type="Proteomes" id="UP000198415"/>
    </source>
</evidence>
<sequence>MLFRRISAALGVAGLLALPGTAAQASSATDSEPDLAPAVAVQVAPSVQDSAYLKAAHQVNLAEITLGRIAWSTTQNPELKDLAAALMRDHIRMDADLYTTARKLRVILPTAPTPAQQALVKSYESAAAATFDTYFISTQLTAHREALKLTSTQTSAGSESSVKALAAEAQPIIARHQDMLLAASKTDAGGRQS</sequence>
<dbReference type="Proteomes" id="UP000198415">
    <property type="component" value="Unassembled WGS sequence"/>
</dbReference>
<proteinExistence type="predicted"/>
<organism evidence="3 4">
    <name type="scientific">Actinoplanes regularis</name>
    <dbReference type="NCBI Taxonomy" id="52697"/>
    <lineage>
        <taxon>Bacteria</taxon>
        <taxon>Bacillati</taxon>
        <taxon>Actinomycetota</taxon>
        <taxon>Actinomycetes</taxon>
        <taxon>Micromonosporales</taxon>
        <taxon>Micromonosporaceae</taxon>
        <taxon>Actinoplanes</taxon>
    </lineage>
</organism>
<dbReference type="PANTHER" id="PTHR38593">
    <property type="entry name" value="BLR2558 PROTEIN"/>
    <property type="match status" value="1"/>
</dbReference>
<feature type="chain" id="PRO_5012466941" evidence="1">
    <location>
        <begin position="26"/>
        <end position="193"/>
    </location>
</feature>
<reference evidence="3 4" key="1">
    <citation type="submission" date="2017-06" db="EMBL/GenBank/DDBJ databases">
        <authorList>
            <person name="Kim H.J."/>
            <person name="Triplett B.A."/>
        </authorList>
    </citation>
    <scope>NUCLEOTIDE SEQUENCE [LARGE SCALE GENOMIC DNA]</scope>
    <source>
        <strain evidence="3 4">DSM 43151</strain>
    </source>
</reference>
<keyword evidence="1" id="KW-0732">Signal</keyword>
<dbReference type="InterPro" id="IPR025419">
    <property type="entry name" value="DUF4142"/>
</dbReference>
<gene>
    <name evidence="3" type="ORF">SAMN06264365_11390</name>
</gene>
<keyword evidence="4" id="KW-1185">Reference proteome</keyword>
<dbReference type="PANTHER" id="PTHR38593:SF1">
    <property type="entry name" value="BLR2558 PROTEIN"/>
    <property type="match status" value="1"/>
</dbReference>